<dbReference type="InterPro" id="IPR051021">
    <property type="entry name" value="Mito_Ser/Thr_phosphatase"/>
</dbReference>
<evidence type="ECO:0000256" key="9">
    <source>
        <dbReference type="ARBA" id="ARBA00040722"/>
    </source>
</evidence>
<dbReference type="CDD" id="cd07067">
    <property type="entry name" value="HP_PGM_like"/>
    <property type="match status" value="1"/>
</dbReference>
<dbReference type="InterPro" id="IPR013078">
    <property type="entry name" value="His_Pase_superF_clade-1"/>
</dbReference>
<dbReference type="InterPro" id="IPR029033">
    <property type="entry name" value="His_PPase_superfam"/>
</dbReference>
<feature type="compositionally biased region" description="Polar residues" evidence="13">
    <location>
        <begin position="81"/>
        <end position="93"/>
    </location>
</feature>
<comment type="similarity">
    <text evidence="2">Belongs to the phosphoglycerate mutase family. BPG-dependent PGAM subfamily.</text>
</comment>
<dbReference type="Pfam" id="PF00300">
    <property type="entry name" value="His_Phos_1"/>
    <property type="match status" value="1"/>
</dbReference>
<comment type="caution">
    <text evidence="14">The sequence shown here is derived from an EMBL/GenBank/DDBJ whole genome shotgun (WGS) entry which is preliminary data.</text>
</comment>
<comment type="function">
    <text evidence="6">Displays phosphatase activity for serine/threonine residues, and dephosphorylates and activates Pk92B kinase. Has apparently no phosphoglycerate mutase activity.</text>
</comment>
<comment type="catalytic activity">
    <reaction evidence="11">
        <text>O-phospho-L-seryl-[protein] + H2O = L-seryl-[protein] + phosphate</text>
        <dbReference type="Rhea" id="RHEA:20629"/>
        <dbReference type="Rhea" id="RHEA-COMP:9863"/>
        <dbReference type="Rhea" id="RHEA-COMP:11604"/>
        <dbReference type="ChEBI" id="CHEBI:15377"/>
        <dbReference type="ChEBI" id="CHEBI:29999"/>
        <dbReference type="ChEBI" id="CHEBI:43474"/>
        <dbReference type="ChEBI" id="CHEBI:83421"/>
        <dbReference type="EC" id="3.1.3.16"/>
    </reaction>
</comment>
<keyword evidence="4" id="KW-1000">Mitochondrion outer membrane</keyword>
<keyword evidence="5" id="KW-0378">Hydrolase</keyword>
<name>A0ABP1RIW1_9HEXA</name>
<evidence type="ECO:0000256" key="3">
    <source>
        <dbReference type="ARBA" id="ARBA00013081"/>
    </source>
</evidence>
<keyword evidence="4" id="KW-0496">Mitochondrion</keyword>
<organism evidence="14 15">
    <name type="scientific">Orchesella dallaii</name>
    <dbReference type="NCBI Taxonomy" id="48710"/>
    <lineage>
        <taxon>Eukaryota</taxon>
        <taxon>Metazoa</taxon>
        <taxon>Ecdysozoa</taxon>
        <taxon>Arthropoda</taxon>
        <taxon>Hexapoda</taxon>
        <taxon>Collembola</taxon>
        <taxon>Entomobryomorpha</taxon>
        <taxon>Entomobryoidea</taxon>
        <taxon>Orchesellidae</taxon>
        <taxon>Orchesellinae</taxon>
        <taxon>Orchesella</taxon>
    </lineage>
</organism>
<reference evidence="14 15" key="1">
    <citation type="submission" date="2024-08" db="EMBL/GenBank/DDBJ databases">
        <authorList>
            <person name="Cucini C."/>
            <person name="Frati F."/>
        </authorList>
    </citation>
    <scope>NUCLEOTIDE SEQUENCE [LARGE SCALE GENOMIC DNA]</scope>
</reference>
<dbReference type="PANTHER" id="PTHR20935">
    <property type="entry name" value="PHOSPHOGLYCERATE MUTASE-RELATED"/>
    <property type="match status" value="1"/>
</dbReference>
<evidence type="ECO:0000256" key="7">
    <source>
        <dbReference type="ARBA" id="ARBA00038605"/>
    </source>
</evidence>
<sequence length="300" mass="34077">MHRRMRLLKYWKWIGGAAAAASVSVVVAHYSTTSASTSLSAHWTPSKPSNVPDFFGKWDYNWDKREPYSLLKPPSRRTKSQSDQASSSPDNNNIVDQLEKLKAKASRHIFLIRHGKYNMDGGCDEERYLTSTGESQAELTGKRLKNSEISFTSFISSDMTRAIQTANIILKTLEQKGLCVEDQDALLREGSPCAKEPFTGRWHPDLHYYEDGSRIEAAFRKYFHRADPEQENDSFEIIVCHANVIRYFVCRALQFPGEAWIRLDLRHCSLTVLSILPSGRVVLRAFGDSGHMPKSMSKNI</sequence>
<evidence type="ECO:0000256" key="11">
    <source>
        <dbReference type="ARBA" id="ARBA00047761"/>
    </source>
</evidence>
<accession>A0ABP1RIW1</accession>
<comment type="subunit">
    <text evidence="7">Interacts with Pk92B/ASK1.</text>
</comment>
<comment type="subcellular location">
    <subcellularLocation>
        <location evidence="1">Mitochondrion outer membrane</location>
    </subcellularLocation>
</comment>
<protein>
    <recommendedName>
        <fullName evidence="8">Serine/threonine-protein phosphatase PGAM5, mitochondrial</fullName>
        <ecNumber evidence="3">3.1.3.16</ecNumber>
    </recommendedName>
    <alternativeName>
        <fullName evidence="10">Phosphoglycerate mutase family member 5 homolog</fullName>
    </alternativeName>
    <alternativeName>
        <fullName evidence="9">Serine/threonine-protein phosphatase Pgam5, mitochondrial</fullName>
    </alternativeName>
</protein>
<dbReference type="EMBL" id="CAXLJM020000075">
    <property type="protein sequence ID" value="CAL8128953.1"/>
    <property type="molecule type" value="Genomic_DNA"/>
</dbReference>
<dbReference type="EC" id="3.1.3.16" evidence="3"/>
<dbReference type="SMART" id="SM00855">
    <property type="entry name" value="PGAM"/>
    <property type="match status" value="1"/>
</dbReference>
<evidence type="ECO:0000256" key="10">
    <source>
        <dbReference type="ARBA" id="ARBA00042520"/>
    </source>
</evidence>
<evidence type="ECO:0000256" key="13">
    <source>
        <dbReference type="SAM" id="MobiDB-lite"/>
    </source>
</evidence>
<keyword evidence="15" id="KW-1185">Reference proteome</keyword>
<gene>
    <name evidence="14" type="ORF">ODALV1_LOCUS22712</name>
</gene>
<dbReference type="Proteomes" id="UP001642540">
    <property type="component" value="Unassembled WGS sequence"/>
</dbReference>
<evidence type="ECO:0000256" key="5">
    <source>
        <dbReference type="ARBA" id="ARBA00022801"/>
    </source>
</evidence>
<dbReference type="Gene3D" id="3.40.50.1240">
    <property type="entry name" value="Phosphoglycerate mutase-like"/>
    <property type="match status" value="1"/>
</dbReference>
<evidence type="ECO:0000256" key="6">
    <source>
        <dbReference type="ARBA" id="ARBA00037234"/>
    </source>
</evidence>
<evidence type="ECO:0000256" key="8">
    <source>
        <dbReference type="ARBA" id="ARBA00039765"/>
    </source>
</evidence>
<keyword evidence="4" id="KW-0472">Membrane</keyword>
<feature type="region of interest" description="Disordered" evidence="13">
    <location>
        <begin position="71"/>
        <end position="93"/>
    </location>
</feature>
<dbReference type="PANTHER" id="PTHR20935:SF0">
    <property type="entry name" value="SERINE_THREONINE-PROTEIN PHOSPHATASE PGAM5, MITOCHONDRIAL"/>
    <property type="match status" value="1"/>
</dbReference>
<proteinExistence type="inferred from homology"/>
<evidence type="ECO:0000256" key="1">
    <source>
        <dbReference type="ARBA" id="ARBA00004294"/>
    </source>
</evidence>
<evidence type="ECO:0000313" key="15">
    <source>
        <dbReference type="Proteomes" id="UP001642540"/>
    </source>
</evidence>
<evidence type="ECO:0000256" key="12">
    <source>
        <dbReference type="ARBA" id="ARBA00048336"/>
    </source>
</evidence>
<evidence type="ECO:0000313" key="14">
    <source>
        <dbReference type="EMBL" id="CAL8128953.1"/>
    </source>
</evidence>
<comment type="catalytic activity">
    <reaction evidence="12">
        <text>O-phospho-L-threonyl-[protein] + H2O = L-threonyl-[protein] + phosphate</text>
        <dbReference type="Rhea" id="RHEA:47004"/>
        <dbReference type="Rhea" id="RHEA-COMP:11060"/>
        <dbReference type="Rhea" id="RHEA-COMP:11605"/>
        <dbReference type="ChEBI" id="CHEBI:15377"/>
        <dbReference type="ChEBI" id="CHEBI:30013"/>
        <dbReference type="ChEBI" id="CHEBI:43474"/>
        <dbReference type="ChEBI" id="CHEBI:61977"/>
        <dbReference type="EC" id="3.1.3.16"/>
    </reaction>
</comment>
<evidence type="ECO:0000256" key="2">
    <source>
        <dbReference type="ARBA" id="ARBA00006717"/>
    </source>
</evidence>
<dbReference type="SUPFAM" id="SSF53254">
    <property type="entry name" value="Phosphoglycerate mutase-like"/>
    <property type="match status" value="1"/>
</dbReference>
<evidence type="ECO:0000256" key="4">
    <source>
        <dbReference type="ARBA" id="ARBA00022787"/>
    </source>
</evidence>